<gene>
    <name evidence="4" type="ORF">GPM918_LOCUS30105</name>
    <name evidence="5" type="ORF">SRO942_LOCUS30708</name>
</gene>
<dbReference type="SMART" id="SM00028">
    <property type="entry name" value="TPR"/>
    <property type="match status" value="2"/>
</dbReference>
<name>A0A815G486_9BILA</name>
<dbReference type="OrthoDB" id="5986190at2759"/>
<evidence type="ECO:0000313" key="6">
    <source>
        <dbReference type="Proteomes" id="UP000663829"/>
    </source>
</evidence>
<dbReference type="PANTHER" id="PTHR45641:SF19">
    <property type="entry name" value="NEPHROCYSTIN-3"/>
    <property type="match status" value="1"/>
</dbReference>
<dbReference type="PANTHER" id="PTHR45641">
    <property type="entry name" value="TETRATRICOPEPTIDE REPEAT PROTEIN (AFU_ORTHOLOGUE AFUA_6G03870)"/>
    <property type="match status" value="1"/>
</dbReference>
<evidence type="ECO:0000256" key="2">
    <source>
        <dbReference type="ARBA" id="ARBA00022803"/>
    </source>
</evidence>
<keyword evidence="6" id="KW-1185">Reference proteome</keyword>
<evidence type="ECO:0000313" key="4">
    <source>
        <dbReference type="EMBL" id="CAF1334162.1"/>
    </source>
</evidence>
<dbReference type="PROSITE" id="PS50293">
    <property type="entry name" value="TPR_REGION"/>
    <property type="match status" value="1"/>
</dbReference>
<dbReference type="AlphaFoldDB" id="A0A815G486"/>
<comment type="caution">
    <text evidence="4">The sequence shown here is derived from an EMBL/GenBank/DDBJ whole genome shotgun (WGS) entry which is preliminary data.</text>
</comment>
<dbReference type="Proteomes" id="UP000663829">
    <property type="component" value="Unassembled WGS sequence"/>
</dbReference>
<protein>
    <recommendedName>
        <fullName evidence="7">Kinesin light chain</fullName>
    </recommendedName>
</protein>
<sequence length="144" mass="16540">MFFECEKVSLPQKPRDFGKPISYSTSNSQQKALSLLPDNHIDRGKAYGIMGRVYRAKRMHDLSQDYYKKQLENCQQLLPNNHSDIGTAYTNLGNVCQDMGNYQKAIDCYKKALAINHKSLPPNHPTVKLAENNLRIVTRKLNRK</sequence>
<dbReference type="PROSITE" id="PS50005">
    <property type="entry name" value="TPR"/>
    <property type="match status" value="1"/>
</dbReference>
<dbReference type="Pfam" id="PF13424">
    <property type="entry name" value="TPR_12"/>
    <property type="match status" value="1"/>
</dbReference>
<proteinExistence type="predicted"/>
<dbReference type="Proteomes" id="UP000681722">
    <property type="component" value="Unassembled WGS sequence"/>
</dbReference>
<organism evidence="4 6">
    <name type="scientific">Didymodactylos carnosus</name>
    <dbReference type="NCBI Taxonomy" id="1234261"/>
    <lineage>
        <taxon>Eukaryota</taxon>
        <taxon>Metazoa</taxon>
        <taxon>Spiralia</taxon>
        <taxon>Gnathifera</taxon>
        <taxon>Rotifera</taxon>
        <taxon>Eurotatoria</taxon>
        <taxon>Bdelloidea</taxon>
        <taxon>Philodinida</taxon>
        <taxon>Philodinidae</taxon>
        <taxon>Didymodactylos</taxon>
    </lineage>
</organism>
<evidence type="ECO:0000313" key="5">
    <source>
        <dbReference type="EMBL" id="CAF4190239.1"/>
    </source>
</evidence>
<keyword evidence="1" id="KW-0677">Repeat</keyword>
<dbReference type="EMBL" id="CAJNOQ010014069">
    <property type="protein sequence ID" value="CAF1334162.1"/>
    <property type="molecule type" value="Genomic_DNA"/>
</dbReference>
<dbReference type="EMBL" id="CAJOBC010055012">
    <property type="protein sequence ID" value="CAF4190239.1"/>
    <property type="molecule type" value="Genomic_DNA"/>
</dbReference>
<accession>A0A815G486</accession>
<reference evidence="4" key="1">
    <citation type="submission" date="2021-02" db="EMBL/GenBank/DDBJ databases">
        <authorList>
            <person name="Nowell W R."/>
        </authorList>
    </citation>
    <scope>NUCLEOTIDE SEQUENCE</scope>
</reference>
<evidence type="ECO:0000256" key="1">
    <source>
        <dbReference type="ARBA" id="ARBA00022737"/>
    </source>
</evidence>
<dbReference type="InterPro" id="IPR019734">
    <property type="entry name" value="TPR_rpt"/>
</dbReference>
<evidence type="ECO:0000256" key="3">
    <source>
        <dbReference type="PROSITE-ProRule" id="PRU00339"/>
    </source>
</evidence>
<dbReference type="SUPFAM" id="SSF48452">
    <property type="entry name" value="TPR-like"/>
    <property type="match status" value="1"/>
</dbReference>
<evidence type="ECO:0008006" key="7">
    <source>
        <dbReference type="Google" id="ProtNLM"/>
    </source>
</evidence>
<feature type="repeat" description="TPR" evidence="3">
    <location>
        <begin position="86"/>
        <end position="119"/>
    </location>
</feature>
<dbReference type="InterPro" id="IPR011990">
    <property type="entry name" value="TPR-like_helical_dom_sf"/>
</dbReference>
<dbReference type="Gene3D" id="1.25.40.10">
    <property type="entry name" value="Tetratricopeptide repeat domain"/>
    <property type="match status" value="1"/>
</dbReference>
<keyword evidence="2 3" id="KW-0802">TPR repeat</keyword>